<dbReference type="Pfam" id="PF00571">
    <property type="entry name" value="CBS"/>
    <property type="match status" value="2"/>
</dbReference>
<dbReference type="PROSITE" id="PS51371">
    <property type="entry name" value="CBS"/>
    <property type="match status" value="2"/>
</dbReference>
<dbReference type="SUPFAM" id="SSF54631">
    <property type="entry name" value="CBS-domain pair"/>
    <property type="match status" value="1"/>
</dbReference>
<proteinExistence type="predicted"/>
<dbReference type="InterPro" id="IPR046342">
    <property type="entry name" value="CBS_dom_sf"/>
</dbReference>
<gene>
    <name evidence="4" type="ORF">GH723_14115</name>
</gene>
<feature type="domain" description="CBS" evidence="3">
    <location>
        <begin position="12"/>
        <end position="69"/>
    </location>
</feature>
<dbReference type="Gene3D" id="3.10.580.10">
    <property type="entry name" value="CBS-domain"/>
    <property type="match status" value="1"/>
</dbReference>
<accession>A0A5Q2RMH0</accession>
<evidence type="ECO:0000256" key="2">
    <source>
        <dbReference type="PROSITE-ProRule" id="PRU00703"/>
    </source>
</evidence>
<dbReference type="InterPro" id="IPR000644">
    <property type="entry name" value="CBS_dom"/>
</dbReference>
<dbReference type="PANTHER" id="PTHR43080:SF2">
    <property type="entry name" value="CBS DOMAIN-CONTAINING PROTEIN"/>
    <property type="match status" value="1"/>
</dbReference>
<name>A0A5Q2RMH0_9ACTN</name>
<evidence type="ECO:0000313" key="5">
    <source>
        <dbReference type="Proteomes" id="UP000334019"/>
    </source>
</evidence>
<evidence type="ECO:0000256" key="1">
    <source>
        <dbReference type="ARBA" id="ARBA00023122"/>
    </source>
</evidence>
<dbReference type="EMBL" id="CP045851">
    <property type="protein sequence ID" value="QGG96142.1"/>
    <property type="molecule type" value="Genomic_DNA"/>
</dbReference>
<protein>
    <submittedName>
        <fullName evidence="4">CBS domain-containing protein</fullName>
    </submittedName>
</protein>
<dbReference type="Proteomes" id="UP000334019">
    <property type="component" value="Chromosome"/>
</dbReference>
<dbReference type="KEGG" id="atq:GH723_14115"/>
<keyword evidence="5" id="KW-1185">Reference proteome</keyword>
<dbReference type="InterPro" id="IPR051257">
    <property type="entry name" value="Diverse_CBS-Domain"/>
</dbReference>
<keyword evidence="1 2" id="KW-0129">CBS domain</keyword>
<reference evidence="4 5" key="1">
    <citation type="submission" date="2019-11" db="EMBL/GenBank/DDBJ databases">
        <authorList>
            <person name="He Y."/>
        </authorList>
    </citation>
    <scope>NUCLEOTIDE SEQUENCE [LARGE SCALE GENOMIC DNA]</scope>
    <source>
        <strain evidence="4 5">SCSIO 58843</strain>
    </source>
</reference>
<dbReference type="RefSeq" id="WP_153760248.1">
    <property type="nucleotide sequence ID" value="NZ_CP045851.1"/>
</dbReference>
<feature type="domain" description="CBS" evidence="3">
    <location>
        <begin position="76"/>
        <end position="127"/>
    </location>
</feature>
<evidence type="ECO:0000313" key="4">
    <source>
        <dbReference type="EMBL" id="QGG96142.1"/>
    </source>
</evidence>
<organism evidence="4 5">
    <name type="scientific">Actinomarinicola tropica</name>
    <dbReference type="NCBI Taxonomy" id="2789776"/>
    <lineage>
        <taxon>Bacteria</taxon>
        <taxon>Bacillati</taxon>
        <taxon>Actinomycetota</taxon>
        <taxon>Acidimicrobiia</taxon>
        <taxon>Acidimicrobiales</taxon>
        <taxon>Iamiaceae</taxon>
        <taxon>Actinomarinicola</taxon>
    </lineage>
</organism>
<sequence>MLSTANPIATVMRRTTVTVRLGSTLREISEVLTREEVGAVVVKGAQPIAGIVSERDVVRALAEGADPDEERAEDVMTFEVVTVAPDESLAEVGRRMVDGGIRHLPVVEDGVPVGIVSIRDLLAADSA</sequence>
<evidence type="ECO:0000259" key="3">
    <source>
        <dbReference type="PROSITE" id="PS51371"/>
    </source>
</evidence>
<dbReference type="AlphaFoldDB" id="A0A5Q2RMH0"/>
<dbReference type="PANTHER" id="PTHR43080">
    <property type="entry name" value="CBS DOMAIN-CONTAINING PROTEIN CBSX3, MITOCHONDRIAL"/>
    <property type="match status" value="1"/>
</dbReference>
<dbReference type="SMART" id="SM00116">
    <property type="entry name" value="CBS"/>
    <property type="match status" value="2"/>
</dbReference>